<keyword evidence="1" id="KW-0732">Signal</keyword>
<gene>
    <name evidence="2" type="ORF">QR680_011271</name>
</gene>
<evidence type="ECO:0000256" key="1">
    <source>
        <dbReference type="SAM" id="SignalP"/>
    </source>
</evidence>
<name>A0AA39MD25_9BILA</name>
<reference evidence="2" key="1">
    <citation type="submission" date="2023-06" db="EMBL/GenBank/DDBJ databases">
        <title>Genomic analysis of the entomopathogenic nematode Steinernema hermaphroditum.</title>
        <authorList>
            <person name="Schwarz E.M."/>
            <person name="Heppert J.K."/>
            <person name="Baniya A."/>
            <person name="Schwartz H.T."/>
            <person name="Tan C.-H."/>
            <person name="Antoshechkin I."/>
            <person name="Sternberg P.W."/>
            <person name="Goodrich-Blair H."/>
            <person name="Dillman A.R."/>
        </authorList>
    </citation>
    <scope>NUCLEOTIDE SEQUENCE</scope>
    <source>
        <strain evidence="2">PS9179</strain>
        <tissue evidence="2">Whole animal</tissue>
    </source>
</reference>
<evidence type="ECO:0000313" key="3">
    <source>
        <dbReference type="Proteomes" id="UP001175271"/>
    </source>
</evidence>
<keyword evidence="3" id="KW-1185">Reference proteome</keyword>
<dbReference type="Proteomes" id="UP001175271">
    <property type="component" value="Unassembled WGS sequence"/>
</dbReference>
<sequence length="151" mass="15340">MDPFQMFLNWVTLVALFVSSSAQFFGPPPCLGVACGPPLVMAPPPCVGIACAPPPAFAPPAPGPCLFGVIGCALPPPPLVVMAPPPPPPCVGVACASPPMVLSPPPVVFAPPPPPPVVMAPPPPPACIPCAGHRKFITLKAILNLELQRCP</sequence>
<protein>
    <recommendedName>
        <fullName evidence="4">VM domain-containing protein</fullName>
    </recommendedName>
</protein>
<evidence type="ECO:0000313" key="2">
    <source>
        <dbReference type="EMBL" id="KAK0429244.1"/>
    </source>
</evidence>
<dbReference type="EMBL" id="JAUCMV010000001">
    <property type="protein sequence ID" value="KAK0429244.1"/>
    <property type="molecule type" value="Genomic_DNA"/>
</dbReference>
<dbReference type="AlphaFoldDB" id="A0AA39MD25"/>
<feature type="chain" id="PRO_5041413001" description="VM domain-containing protein" evidence="1">
    <location>
        <begin position="23"/>
        <end position="151"/>
    </location>
</feature>
<evidence type="ECO:0008006" key="4">
    <source>
        <dbReference type="Google" id="ProtNLM"/>
    </source>
</evidence>
<organism evidence="2 3">
    <name type="scientific">Steinernema hermaphroditum</name>
    <dbReference type="NCBI Taxonomy" id="289476"/>
    <lineage>
        <taxon>Eukaryota</taxon>
        <taxon>Metazoa</taxon>
        <taxon>Ecdysozoa</taxon>
        <taxon>Nematoda</taxon>
        <taxon>Chromadorea</taxon>
        <taxon>Rhabditida</taxon>
        <taxon>Tylenchina</taxon>
        <taxon>Panagrolaimomorpha</taxon>
        <taxon>Strongyloidoidea</taxon>
        <taxon>Steinernematidae</taxon>
        <taxon>Steinernema</taxon>
    </lineage>
</organism>
<proteinExistence type="predicted"/>
<comment type="caution">
    <text evidence="2">The sequence shown here is derived from an EMBL/GenBank/DDBJ whole genome shotgun (WGS) entry which is preliminary data.</text>
</comment>
<accession>A0AA39MD25</accession>
<feature type="signal peptide" evidence="1">
    <location>
        <begin position="1"/>
        <end position="22"/>
    </location>
</feature>